<dbReference type="AlphaFoldDB" id="A0A0K8R7C9"/>
<sequence length="69" mass="7658">MANLFLVTSMKDAIKFNISPVVFFLFFGYGLGSVTFPWIIIRPSIGVLIGDIFSMYFTRTSKSTGPDSP</sequence>
<proteinExistence type="evidence at transcript level"/>
<protein>
    <submittedName>
        <fullName evidence="2">Putative 5'-nucleotidase/apyrase</fullName>
    </submittedName>
</protein>
<name>A0A0K8R7C9_IXORI</name>
<organism evidence="2">
    <name type="scientific">Ixodes ricinus</name>
    <name type="common">Common tick</name>
    <name type="synonym">Acarus ricinus</name>
    <dbReference type="NCBI Taxonomy" id="34613"/>
    <lineage>
        <taxon>Eukaryota</taxon>
        <taxon>Metazoa</taxon>
        <taxon>Ecdysozoa</taxon>
        <taxon>Arthropoda</taxon>
        <taxon>Chelicerata</taxon>
        <taxon>Arachnida</taxon>
        <taxon>Acari</taxon>
        <taxon>Parasitiformes</taxon>
        <taxon>Ixodida</taxon>
        <taxon>Ixodoidea</taxon>
        <taxon>Ixodidae</taxon>
        <taxon>Ixodinae</taxon>
        <taxon>Ixodes</taxon>
    </lineage>
</organism>
<feature type="transmembrane region" description="Helical" evidence="1">
    <location>
        <begin position="21"/>
        <end position="41"/>
    </location>
</feature>
<evidence type="ECO:0000313" key="2">
    <source>
        <dbReference type="EMBL" id="JAA66971.1"/>
    </source>
</evidence>
<keyword evidence="1" id="KW-0812">Transmembrane</keyword>
<evidence type="ECO:0000256" key="1">
    <source>
        <dbReference type="SAM" id="Phobius"/>
    </source>
</evidence>
<reference evidence="2" key="1">
    <citation type="submission" date="2012-12" db="EMBL/GenBank/DDBJ databases">
        <title>Identification and characterization of a phenylalanine ammonia-lyase gene family in Isatis indigotica Fort.</title>
        <authorList>
            <person name="Liu Q."/>
            <person name="Chen J."/>
            <person name="Zhou X."/>
            <person name="Di P."/>
            <person name="Xiao Y."/>
            <person name="Xuan H."/>
            <person name="Zhang L."/>
            <person name="Chen W."/>
        </authorList>
    </citation>
    <scope>NUCLEOTIDE SEQUENCE</scope>
    <source>
        <tissue evidence="2">Salivary gland</tissue>
    </source>
</reference>
<keyword evidence="1" id="KW-0472">Membrane</keyword>
<accession>A0A0K8R7C9</accession>
<keyword evidence="1" id="KW-1133">Transmembrane helix</keyword>
<dbReference type="EMBL" id="GADI01006837">
    <property type="protein sequence ID" value="JAA66971.1"/>
    <property type="molecule type" value="mRNA"/>
</dbReference>